<dbReference type="RefSeq" id="WP_197162738.1">
    <property type="nucleotide sequence ID" value="NZ_JADZGI010000001.1"/>
</dbReference>
<protein>
    <submittedName>
        <fullName evidence="3">YdbH domain-containing protein</fullName>
    </submittedName>
</protein>
<comment type="caution">
    <text evidence="3">The sequence shown here is derived from an EMBL/GenBank/DDBJ whole genome shotgun (WGS) entry which is preliminary data.</text>
</comment>
<reference evidence="3" key="1">
    <citation type="submission" date="2020-11" db="EMBL/GenBank/DDBJ databases">
        <title>Novosphingobium aureum sp. nov., a marine bacterium isolated from sediment of a salt flat.</title>
        <authorList>
            <person name="Yoo Y."/>
            <person name="Kim J.-J."/>
        </authorList>
    </citation>
    <scope>NUCLEOTIDE SEQUENCE</scope>
    <source>
        <strain evidence="3">YJ-S2-02</strain>
    </source>
</reference>
<keyword evidence="2" id="KW-1133">Transmembrane helix</keyword>
<evidence type="ECO:0000256" key="1">
    <source>
        <dbReference type="SAM" id="MobiDB-lite"/>
    </source>
</evidence>
<keyword evidence="2" id="KW-0472">Membrane</keyword>
<sequence>MALDNDLDNGRSDDGEPVSGDSGAADDAQRPSGGRRRRRRAALLGGGVVLVALAGAWALRENIADNVIAGQLDKLGLPATYEIVRISPDEQVVRNVVIGDPARPDATIEELHVVTRLTWGWPGIGRITLVHPRLYGTVRGGKASFGSLDKVLFDDSSDKPAELPDLDVKVVDGRALILSDAGRIGVSLEGAGALRGGFEGEVAAIAPRLDLAGCSATRASLYGKVSVAAARPRLEGPLRLASLACPENDVALGKTELKLDLRADDTLNGGEGIIGLDVAAPRFAQGRAGNLTGTANVTWRDEALNARYDLAASRFVADEVRVADLAFSGRARSTRGLSRLEVEGDLKADAITPGRGLDTALASAGRSAQGTLAAALIDKVRVNLAREMRGSRLDANLVVRRGDEGASLVVPRGTLRGRSGIALVNLSRLQVMLGQGDEAPRVSGNFTTGGRGLPRLSGRMEAQRGGRMAMHLRMPEYAAGEDRLELPELTLVQQGDGALQFSGKARLSGAVPGGTTRDLSLPLEGRWAANGDLALWPRCTQVSFASLELAGLTLQRQQLPVCPATGSAIVRSNGQGVQIAAGVPALDLAGTLGDTPVRIKSGAVGLAMPGVLTARDVDVSLGPVETPSRFAIDTIDARIGEDIAGTFSEADVALASVPLDMHQAAGNWRYADGVLSLDDASFTLVDRQQVPRFQPLVSRGAKLRLEDGVITANTLLREPGSDRAVVRAAITHRLNDASGHADLTVDDLHFDEGMRAESVSRLVLGMVSDLKGDIAGKGRIDWNAKGVTSTGRFSSDGLDFAAPFGPVKGMSGEVVFTDLLGMVTAPDQRVKLASINPGIEVTDGELSFELRKNLLLAINGARWPFMEGTLTLEPGTMTVGASETRRYTLTVRGLDAASFVRHLEVSNISASGVFDGELPLVFDENGGRIEGGYLTSREPGGNVAYVGALSYEDLSAMGNFAFDALKSVDYKRMDIGLEGSISGEIVTRISFDGLSQGTGASRNFLTKQVAKLPIRFIVNIKAPFFSLFGSMRSLYDPSFVADPRTLGLVDRQGKAIEGGGATPAYISIQPPVSENEQ</sequence>
<organism evidence="3 4">
    <name type="scientific">Novosphingobium aureum</name>
    <dbReference type="NCBI Taxonomy" id="2792964"/>
    <lineage>
        <taxon>Bacteria</taxon>
        <taxon>Pseudomonadati</taxon>
        <taxon>Pseudomonadota</taxon>
        <taxon>Alphaproteobacteria</taxon>
        <taxon>Sphingomonadales</taxon>
        <taxon>Sphingomonadaceae</taxon>
        <taxon>Novosphingobium</taxon>
    </lineage>
</organism>
<accession>A0A931MLB8</accession>
<proteinExistence type="predicted"/>
<name>A0A931MLB8_9SPHN</name>
<feature type="region of interest" description="Disordered" evidence="1">
    <location>
        <begin position="1"/>
        <end position="37"/>
    </location>
</feature>
<dbReference type="Proteomes" id="UP000617634">
    <property type="component" value="Unassembled WGS sequence"/>
</dbReference>
<dbReference type="EMBL" id="JADZGI010000001">
    <property type="protein sequence ID" value="MBH0112901.1"/>
    <property type="molecule type" value="Genomic_DNA"/>
</dbReference>
<dbReference type="InterPro" id="IPR021730">
    <property type="entry name" value="YdbH"/>
</dbReference>
<evidence type="ECO:0000313" key="3">
    <source>
        <dbReference type="EMBL" id="MBH0112901.1"/>
    </source>
</evidence>
<keyword evidence="4" id="KW-1185">Reference proteome</keyword>
<feature type="transmembrane region" description="Helical" evidence="2">
    <location>
        <begin position="41"/>
        <end position="59"/>
    </location>
</feature>
<evidence type="ECO:0000313" key="4">
    <source>
        <dbReference type="Proteomes" id="UP000617634"/>
    </source>
</evidence>
<gene>
    <name evidence="3" type="ORF">I5E68_08045</name>
</gene>
<dbReference type="AlphaFoldDB" id="A0A931MLB8"/>
<evidence type="ECO:0000256" key="2">
    <source>
        <dbReference type="SAM" id="Phobius"/>
    </source>
</evidence>
<keyword evidence="2" id="KW-0812">Transmembrane</keyword>
<dbReference type="Pfam" id="PF11739">
    <property type="entry name" value="YdbH-like"/>
    <property type="match status" value="1"/>
</dbReference>